<dbReference type="InterPro" id="IPR051675">
    <property type="entry name" value="Endo/Exo/Phosphatase_dom_1"/>
</dbReference>
<keyword evidence="2" id="KW-1133">Transmembrane helix</keyword>
<dbReference type="Gene3D" id="1.10.150.280">
    <property type="entry name" value="AF1531-like domain"/>
    <property type="match status" value="1"/>
</dbReference>
<feature type="region of interest" description="Disordered" evidence="1">
    <location>
        <begin position="139"/>
        <end position="161"/>
    </location>
</feature>
<dbReference type="SUPFAM" id="SSF47781">
    <property type="entry name" value="RuvA domain 2-like"/>
    <property type="match status" value="1"/>
</dbReference>
<keyword evidence="2" id="KW-0472">Membrane</keyword>
<feature type="domain" description="Helix-hairpin-helix DNA-binding motif class 1" evidence="3">
    <location>
        <begin position="169"/>
        <end position="188"/>
    </location>
</feature>
<reference evidence="5 6" key="2">
    <citation type="submission" date="2021-03" db="EMBL/GenBank/DDBJ databases">
        <title>Human Oral Microbial Genomes.</title>
        <authorList>
            <person name="Johnston C.D."/>
            <person name="Chen T."/>
            <person name="Dewhirst F.E."/>
        </authorList>
    </citation>
    <scope>NUCLEOTIDE SEQUENCE [LARGE SCALE GENOMIC DNA]</scope>
    <source>
        <strain evidence="5 6">CCUG 66490</strain>
    </source>
</reference>
<gene>
    <name evidence="4" type="ORF">BTU61_03020</name>
    <name evidence="5" type="ORF">J4854_03665</name>
</gene>
<dbReference type="Pfam" id="PF12836">
    <property type="entry name" value="HHH_3"/>
    <property type="match status" value="1"/>
</dbReference>
<accession>A0A9X0WN43</accession>
<dbReference type="PANTHER" id="PTHR21180:SF32">
    <property type="entry name" value="ENDONUCLEASE_EXONUCLEASE_PHOSPHATASE FAMILY DOMAIN-CONTAINING PROTEIN 1"/>
    <property type="match status" value="1"/>
</dbReference>
<evidence type="ECO:0000259" key="3">
    <source>
        <dbReference type="SMART" id="SM00278"/>
    </source>
</evidence>
<dbReference type="GO" id="GO:0003677">
    <property type="term" value="F:DNA binding"/>
    <property type="evidence" value="ECO:0007669"/>
    <property type="project" value="InterPro"/>
</dbReference>
<evidence type="ECO:0000313" key="7">
    <source>
        <dbReference type="Proteomes" id="UP001138780"/>
    </source>
</evidence>
<keyword evidence="6" id="KW-1185">Reference proteome</keyword>
<evidence type="ECO:0000256" key="1">
    <source>
        <dbReference type="SAM" id="MobiDB-lite"/>
    </source>
</evidence>
<protein>
    <submittedName>
        <fullName evidence="4">Competence protein CelA</fullName>
    </submittedName>
    <submittedName>
        <fullName evidence="5">Helix-hairpin-helix domain-containing protein</fullName>
    </submittedName>
</protein>
<dbReference type="Proteomes" id="UP001138780">
    <property type="component" value="Unassembled WGS sequence"/>
</dbReference>
<dbReference type="RefSeq" id="WP_200772274.1">
    <property type="nucleotide sequence ID" value="NZ_CP072329.1"/>
</dbReference>
<dbReference type="InterPro" id="IPR003583">
    <property type="entry name" value="Hlx-hairpin-Hlx_DNA-bd_motif"/>
</dbReference>
<dbReference type="InterPro" id="IPR004509">
    <property type="entry name" value="Competence_ComEA_HhH"/>
</dbReference>
<dbReference type="PANTHER" id="PTHR21180">
    <property type="entry name" value="ENDONUCLEASE/EXONUCLEASE/PHOSPHATASE FAMILY DOMAIN-CONTAINING PROTEIN 1"/>
    <property type="match status" value="1"/>
</dbReference>
<dbReference type="Gene3D" id="3.10.20.600">
    <property type="match status" value="1"/>
</dbReference>
<dbReference type="Pfam" id="PF10531">
    <property type="entry name" value="SLBB"/>
    <property type="match status" value="1"/>
</dbReference>
<evidence type="ECO:0000313" key="6">
    <source>
        <dbReference type="Proteomes" id="UP000676511"/>
    </source>
</evidence>
<dbReference type="AlphaFoldDB" id="A0A9X0WN43"/>
<keyword evidence="2" id="KW-0812">Transmembrane</keyword>
<dbReference type="SMART" id="SM00278">
    <property type="entry name" value="HhH1"/>
    <property type="match status" value="2"/>
</dbReference>
<feature type="domain" description="Helix-hairpin-helix DNA-binding motif class 1" evidence="3">
    <location>
        <begin position="199"/>
        <end position="218"/>
    </location>
</feature>
<feature type="transmembrane region" description="Helical" evidence="2">
    <location>
        <begin position="12"/>
        <end position="30"/>
    </location>
</feature>
<feature type="region of interest" description="Disordered" evidence="1">
    <location>
        <begin position="50"/>
        <end position="74"/>
    </location>
</feature>
<dbReference type="EMBL" id="CP072329">
    <property type="protein sequence ID" value="QUB39551.1"/>
    <property type="molecule type" value="Genomic_DNA"/>
</dbReference>
<dbReference type="InterPro" id="IPR010994">
    <property type="entry name" value="RuvA_2-like"/>
</dbReference>
<sequence>MEDLIEKIKEYKLFLGIAVIGLLVGGYFILQQPKSSTSTVPDLYQASSVSSSQKKTQVSSSKEEKTSPSMSEEAEVITVDVKGAVKQPGVYELRSNSRVHDAIYKAGGMTPEANSQSVNLAQKLTDEAVIYVAKEGEDVPAAGGSASPTTSSASSKRPGKVHLNRATEAELQTVSGIGQKRASDIIAYREANGPFRSVEDLKNVSGIGEKTLEKLKDAFTVD</sequence>
<proteinExistence type="predicted"/>
<dbReference type="EMBL" id="MRXX01000003">
    <property type="protein sequence ID" value="MBK4779172.1"/>
    <property type="molecule type" value="Genomic_DNA"/>
</dbReference>
<dbReference type="GO" id="GO:0015628">
    <property type="term" value="P:protein secretion by the type II secretion system"/>
    <property type="evidence" value="ECO:0007669"/>
    <property type="project" value="TreeGrafter"/>
</dbReference>
<feature type="compositionally biased region" description="Low complexity" evidence="1">
    <location>
        <begin position="140"/>
        <end position="155"/>
    </location>
</feature>
<feature type="compositionally biased region" description="Low complexity" evidence="1">
    <location>
        <begin position="50"/>
        <end position="60"/>
    </location>
</feature>
<evidence type="ECO:0000313" key="5">
    <source>
        <dbReference type="EMBL" id="QUB39551.1"/>
    </source>
</evidence>
<dbReference type="GO" id="GO:0015627">
    <property type="term" value="C:type II protein secretion system complex"/>
    <property type="evidence" value="ECO:0007669"/>
    <property type="project" value="TreeGrafter"/>
</dbReference>
<evidence type="ECO:0000313" key="4">
    <source>
        <dbReference type="EMBL" id="MBK4779172.1"/>
    </source>
</evidence>
<dbReference type="InterPro" id="IPR019554">
    <property type="entry name" value="Soluble_ligand-bd"/>
</dbReference>
<dbReference type="Proteomes" id="UP000676511">
    <property type="component" value="Chromosome"/>
</dbReference>
<dbReference type="NCBIfam" id="TIGR00426">
    <property type="entry name" value="competence protein ComEA helix-hairpin-helix repeat region"/>
    <property type="match status" value="1"/>
</dbReference>
<reference evidence="4" key="1">
    <citation type="submission" date="2016-12" db="EMBL/GenBank/DDBJ databases">
        <title>Draft genome of Streptococcus lactarius CCUG 66490T type strain.</title>
        <authorList>
            <person name="Salva-Serra F."/>
            <person name="Engstrom-Jakobsson H."/>
            <person name="Thorell K."/>
            <person name="Gomila M."/>
            <person name="Gonzales-Siles L."/>
            <person name="Busquets A."/>
            <person name="Jaen-Luchoro D."/>
            <person name="Karlsson R."/>
            <person name="Kristiansson E."/>
            <person name="Moore E."/>
        </authorList>
    </citation>
    <scope>NUCLEOTIDE SEQUENCE</scope>
    <source>
        <strain evidence="4">CCUG 66490</strain>
    </source>
</reference>
<evidence type="ECO:0000256" key="2">
    <source>
        <dbReference type="SAM" id="Phobius"/>
    </source>
</evidence>
<name>A0A9X0WN43_9STRE</name>
<organism evidence="4 7">
    <name type="scientific">Streptococcus lactarius</name>
    <dbReference type="NCBI Taxonomy" id="684066"/>
    <lineage>
        <taxon>Bacteria</taxon>
        <taxon>Bacillati</taxon>
        <taxon>Bacillota</taxon>
        <taxon>Bacilli</taxon>
        <taxon>Lactobacillales</taxon>
        <taxon>Streptococcaceae</taxon>
        <taxon>Streptococcus</taxon>
    </lineage>
</organism>
<dbReference type="GO" id="GO:0006281">
    <property type="term" value="P:DNA repair"/>
    <property type="evidence" value="ECO:0007669"/>
    <property type="project" value="InterPro"/>
</dbReference>